<keyword evidence="2" id="KW-0812">Transmembrane</keyword>
<keyword evidence="2" id="KW-1133">Transmembrane helix</keyword>
<dbReference type="AlphaFoldDB" id="A0A068T7Z8"/>
<protein>
    <submittedName>
        <fullName evidence="3">Uncharacterized protein</fullName>
    </submittedName>
</protein>
<dbReference type="EMBL" id="HG938355">
    <property type="protein sequence ID" value="CDN54214.1"/>
    <property type="molecule type" value="Genomic_DNA"/>
</dbReference>
<evidence type="ECO:0000256" key="1">
    <source>
        <dbReference type="SAM" id="MobiDB-lite"/>
    </source>
</evidence>
<evidence type="ECO:0000313" key="4">
    <source>
        <dbReference type="Proteomes" id="UP000028186"/>
    </source>
</evidence>
<organism evidence="3 4">
    <name type="scientific">Neorhizobium galegae bv. officinalis bv. officinalis str. HAMBI 1141</name>
    <dbReference type="NCBI Taxonomy" id="1028801"/>
    <lineage>
        <taxon>Bacteria</taxon>
        <taxon>Pseudomonadati</taxon>
        <taxon>Pseudomonadota</taxon>
        <taxon>Alphaproteobacteria</taxon>
        <taxon>Hyphomicrobiales</taxon>
        <taxon>Rhizobiaceae</taxon>
        <taxon>Rhizobium/Agrobacterium group</taxon>
        <taxon>Neorhizobium</taxon>
    </lineage>
</organism>
<sequence length="114" mass="12484">MASRRRFGRRGIAAAGSEPSGPAAPVSARVSERIAQAGDEGRSFRISWKQIRHGLWIAALVFLVVGKVFFAFRDDQVRKQASEADRLACASQRMSFARSAYVNCLMRVEAGGKP</sequence>
<dbReference type="PATRIC" id="fig|1028801.3.peg.1901"/>
<accession>A0A068T7Z8</accession>
<proteinExistence type="predicted"/>
<gene>
    <name evidence="3" type="ORF">RG1141_CH18740</name>
</gene>
<keyword evidence="2" id="KW-0472">Membrane</keyword>
<evidence type="ECO:0000313" key="3">
    <source>
        <dbReference type="EMBL" id="CDN54214.1"/>
    </source>
</evidence>
<dbReference type="HOGENOM" id="CLU_2130784_0_0_5"/>
<evidence type="ECO:0000256" key="2">
    <source>
        <dbReference type="SAM" id="Phobius"/>
    </source>
</evidence>
<reference evidence="4" key="1">
    <citation type="journal article" date="2014" name="BMC Genomics">
        <title>Genome sequencing of two Neorhizobium galegae strains reveals a noeT gene responsible for the unusual acetylation of the nodulation factors.</title>
        <authorList>
            <person name="Osterman J."/>
            <person name="Marsh J."/>
            <person name="Laine P.K."/>
            <person name="Zeng Z."/>
            <person name="Alatalo E."/>
            <person name="Sullivan J.T."/>
            <person name="Young J.P."/>
            <person name="Thomas-Oates J."/>
            <person name="Paulin L."/>
            <person name="Lindstrom K."/>
        </authorList>
    </citation>
    <scope>NUCLEOTIDE SEQUENCE [LARGE SCALE GENOMIC DNA]</scope>
    <source>
        <strain evidence="4">HAMBI 1141</strain>
    </source>
</reference>
<feature type="region of interest" description="Disordered" evidence="1">
    <location>
        <begin position="1"/>
        <end position="28"/>
    </location>
</feature>
<feature type="transmembrane region" description="Helical" evidence="2">
    <location>
        <begin position="54"/>
        <end position="72"/>
    </location>
</feature>
<feature type="compositionally biased region" description="Low complexity" evidence="1">
    <location>
        <begin position="10"/>
        <end position="28"/>
    </location>
</feature>
<dbReference type="Proteomes" id="UP000028186">
    <property type="component" value="Chromosome I"/>
</dbReference>
<name>A0A068T7Z8_NEOGA</name>
<dbReference type="KEGG" id="ngl:RG1141_CH18740"/>
<dbReference type="RefSeq" id="WP_038543164.1">
    <property type="nucleotide sequence ID" value="NZ_HG938355.1"/>
</dbReference>